<dbReference type="Gene3D" id="2.60.40.10">
    <property type="entry name" value="Immunoglobulins"/>
    <property type="match status" value="1"/>
</dbReference>
<feature type="domain" description="Response regulatory" evidence="12">
    <location>
        <begin position="1078"/>
        <end position="1193"/>
    </location>
</feature>
<evidence type="ECO:0000256" key="9">
    <source>
        <dbReference type="SAM" id="SignalP"/>
    </source>
</evidence>
<comment type="catalytic activity">
    <reaction evidence="1">
        <text>ATP + protein L-histidine = ADP + protein N-phospho-L-histidine.</text>
        <dbReference type="EC" id="2.7.13.3"/>
    </reaction>
</comment>
<dbReference type="EMBL" id="CP052766">
    <property type="protein sequence ID" value="QJR80643.1"/>
    <property type="molecule type" value="Genomic_DNA"/>
</dbReference>
<reference evidence="13 14" key="2">
    <citation type="submission" date="2020-04" db="EMBL/GenBank/DDBJ databases">
        <title>Complete genome sequence of Alteromonas pelagimontana 5.12T.</title>
        <authorList>
            <person name="Sinha R.K."/>
            <person name="Krishnan K.P."/>
            <person name="Kurian J.P."/>
        </authorList>
    </citation>
    <scope>NUCLEOTIDE SEQUENCE [LARGE SCALE GENOMIC DNA]</scope>
    <source>
        <strain evidence="13 14">5.12</strain>
    </source>
</reference>
<feature type="transmembrane region" description="Helical" evidence="8">
    <location>
        <begin position="763"/>
        <end position="784"/>
    </location>
</feature>
<organism evidence="13 14">
    <name type="scientific">Alteromonas pelagimontana</name>
    <dbReference type="NCBI Taxonomy" id="1858656"/>
    <lineage>
        <taxon>Bacteria</taxon>
        <taxon>Pseudomonadati</taxon>
        <taxon>Pseudomonadota</taxon>
        <taxon>Gammaproteobacteria</taxon>
        <taxon>Alteromonadales</taxon>
        <taxon>Alteromonadaceae</taxon>
        <taxon>Alteromonas/Salinimonas group</taxon>
        <taxon>Alteromonas</taxon>
    </lineage>
</organism>
<dbReference type="PROSITE" id="PS01124">
    <property type="entry name" value="HTH_ARAC_FAMILY_2"/>
    <property type="match status" value="1"/>
</dbReference>
<dbReference type="PANTHER" id="PTHR43547">
    <property type="entry name" value="TWO-COMPONENT HISTIDINE KINASE"/>
    <property type="match status" value="1"/>
</dbReference>
<dbReference type="InterPro" id="IPR003594">
    <property type="entry name" value="HATPase_dom"/>
</dbReference>
<dbReference type="Proteomes" id="UP000219285">
    <property type="component" value="Chromosome"/>
</dbReference>
<keyword evidence="6" id="KW-0804">Transcription</keyword>
<evidence type="ECO:0000259" key="11">
    <source>
        <dbReference type="PROSITE" id="PS50109"/>
    </source>
</evidence>
<dbReference type="Pfam" id="PF00072">
    <property type="entry name" value="Response_reg"/>
    <property type="match status" value="1"/>
</dbReference>
<dbReference type="GO" id="GO:0000155">
    <property type="term" value="F:phosphorelay sensor kinase activity"/>
    <property type="evidence" value="ECO:0007669"/>
    <property type="project" value="InterPro"/>
</dbReference>
<evidence type="ECO:0000256" key="6">
    <source>
        <dbReference type="ARBA" id="ARBA00023163"/>
    </source>
</evidence>
<keyword evidence="9" id="KW-0732">Signal</keyword>
<evidence type="ECO:0000256" key="7">
    <source>
        <dbReference type="PROSITE-ProRule" id="PRU00169"/>
    </source>
</evidence>
<dbReference type="InterPro" id="IPR003661">
    <property type="entry name" value="HisK_dim/P_dom"/>
</dbReference>
<feature type="domain" description="Histidine kinase" evidence="11">
    <location>
        <begin position="829"/>
        <end position="1041"/>
    </location>
</feature>
<protein>
    <recommendedName>
        <fullName evidence="2">histidine kinase</fullName>
        <ecNumber evidence="2">2.7.13.3</ecNumber>
    </recommendedName>
</protein>
<dbReference type="Gene3D" id="3.30.565.10">
    <property type="entry name" value="Histidine kinase-like ATPase, C-terminal domain"/>
    <property type="match status" value="1"/>
</dbReference>
<evidence type="ECO:0000256" key="4">
    <source>
        <dbReference type="ARBA" id="ARBA00023015"/>
    </source>
</evidence>
<dbReference type="Pfam" id="PF00512">
    <property type="entry name" value="HisKA"/>
    <property type="match status" value="1"/>
</dbReference>
<keyword evidence="8" id="KW-1133">Transmembrane helix</keyword>
<dbReference type="InterPro" id="IPR015943">
    <property type="entry name" value="WD40/YVTN_repeat-like_dom_sf"/>
</dbReference>
<dbReference type="InterPro" id="IPR011123">
    <property type="entry name" value="Y_Y_Y"/>
</dbReference>
<dbReference type="SMART" id="SM00387">
    <property type="entry name" value="HATPase_c"/>
    <property type="match status" value="1"/>
</dbReference>
<dbReference type="PRINTS" id="PR00344">
    <property type="entry name" value="BCTRLSENSOR"/>
</dbReference>
<keyword evidence="4" id="KW-0805">Transcription regulation</keyword>
<accession>A0A6M4MBX4</accession>
<evidence type="ECO:0000256" key="5">
    <source>
        <dbReference type="ARBA" id="ARBA00023125"/>
    </source>
</evidence>
<dbReference type="Gene3D" id="2.130.10.10">
    <property type="entry name" value="YVTN repeat-like/Quinoprotein amine dehydrogenase"/>
    <property type="match status" value="2"/>
</dbReference>
<dbReference type="SUPFAM" id="SSF55874">
    <property type="entry name" value="ATPase domain of HSP90 chaperone/DNA topoisomerase II/histidine kinase"/>
    <property type="match status" value="1"/>
</dbReference>
<feature type="modified residue" description="4-aspartylphosphate" evidence="7">
    <location>
        <position position="1126"/>
    </location>
</feature>
<keyword evidence="5" id="KW-0238">DNA-binding</keyword>
<evidence type="ECO:0000313" key="13">
    <source>
        <dbReference type="EMBL" id="QJR80643.1"/>
    </source>
</evidence>
<gene>
    <name evidence="13" type="ORF">CA267_007545</name>
</gene>
<evidence type="ECO:0000313" key="14">
    <source>
        <dbReference type="Proteomes" id="UP000219285"/>
    </source>
</evidence>
<dbReference type="SMART" id="SM00342">
    <property type="entry name" value="HTH_ARAC"/>
    <property type="match status" value="1"/>
</dbReference>
<dbReference type="InterPro" id="IPR036890">
    <property type="entry name" value="HATPase_C_sf"/>
</dbReference>
<feature type="chain" id="PRO_5028879017" description="histidine kinase" evidence="9">
    <location>
        <begin position="23"/>
        <end position="1347"/>
    </location>
</feature>
<dbReference type="Pfam" id="PF07495">
    <property type="entry name" value="Y_Y_Y"/>
    <property type="match status" value="1"/>
</dbReference>
<dbReference type="EC" id="2.7.13.3" evidence="2"/>
<dbReference type="SUPFAM" id="SSF52172">
    <property type="entry name" value="CheY-like"/>
    <property type="match status" value="1"/>
</dbReference>
<dbReference type="Gene3D" id="3.40.50.2300">
    <property type="match status" value="1"/>
</dbReference>
<dbReference type="CDD" id="cd00082">
    <property type="entry name" value="HisKA"/>
    <property type="match status" value="1"/>
</dbReference>
<evidence type="ECO:0000256" key="3">
    <source>
        <dbReference type="ARBA" id="ARBA00022553"/>
    </source>
</evidence>
<dbReference type="RefSeq" id="WP_075608054.1">
    <property type="nucleotide sequence ID" value="NZ_CP052766.1"/>
</dbReference>
<dbReference type="PROSITE" id="PS50110">
    <property type="entry name" value="RESPONSE_REGULATORY"/>
    <property type="match status" value="1"/>
</dbReference>
<dbReference type="SUPFAM" id="SSF46689">
    <property type="entry name" value="Homeodomain-like"/>
    <property type="match status" value="1"/>
</dbReference>
<dbReference type="OrthoDB" id="9772100at2"/>
<dbReference type="GO" id="GO:0003700">
    <property type="term" value="F:DNA-binding transcription factor activity"/>
    <property type="evidence" value="ECO:0007669"/>
    <property type="project" value="InterPro"/>
</dbReference>
<dbReference type="Pfam" id="PF02518">
    <property type="entry name" value="HATPase_c"/>
    <property type="match status" value="1"/>
</dbReference>
<dbReference type="InterPro" id="IPR005467">
    <property type="entry name" value="His_kinase_dom"/>
</dbReference>
<evidence type="ECO:0000256" key="8">
    <source>
        <dbReference type="SAM" id="Phobius"/>
    </source>
</evidence>
<sequence>MRQGCIKVLFFILGFFFSSSFATNLDLVNFTRSTKDAPTGVLEAIVVNDSGIWLGGENGLYGLVGNETIHLHSKNTVLNSSYITDIKEINKNELLIAAYGDGLYLFNGISKRFKKLNLPSQLLTSYWKFSSNEDVIAITTINNVLFIDRQSFEYLYDLKSLGVHVNGTVMAIQMDQDENVLWWIDSNAGVYSLSLTSRSWTLLKKNKYFKNAKELSAIYVEKDKIYIGTDIGLTIIRRDNYQTKTISRRGKGTSKPRTEDEINNIKRNPNGKLWVSAEKLYEVNIEKETFTSPHLLYPTLAGESVQITTEFIFDDIGNLFALDSQKGLVILPITTSAVSFMDHLGEIFKKNIKEAKFVNDEEFIYTSDAEVGLYNIKSRSSRKIRTDTKSRLLIAKASKEITTVVSEEGEVYVVSLTEGRIIDKYSIPFGVTDFTSVLDAEENEDGEMYLAVETGSGDFLISSSNAYNKVFLSGGVSSLDILESGDLAIGVNAVGVYALSPAGKFRKITENYPFNLSAFTCLFDDGEGFYWFCTSGSGLKRQSKLDRKIVDIEKIDSDYIRGFSKLGANRFLVSTNSGLFTIDEAGNEIFEVGSTFGIKDFDFEYNGLVGSNKYTVVIGDNFNYILDNKKFIQAVESYKAQKSFVTLNYFSAFDDKRNIIVPFNKRLYEAIERDEELIVEYSEFIFEIGLTVTNYLQRNYLSTEYRLKGLNDEWIQAESSHPKIVYSSLSPGNYEFQARVVDPRSKAEQPVSSLKIRVLPPFWLTWQAFAIYGTVFLLFLVFCYRRYKGSIAIQGSRLSGMVNEKQVALEDSNSSIKRILQRKQTLFTNVSHELRTPLSLIIGPLEQIKESPDDAGNLERIDLIARNAKRLQSLVNQLLEIERLETIKELPKQAYDLDTTLPAIIANVKTLADLKQQSFSYTTSGHGTIHLLQDSLERILFNLVSNAVKYTAEGGRISVKVSCSELHLVITVSDNGVGMTEEEVKTVFNRFTRLQNVGDEDGVGIGLAVVKERVLANGGWVSVKSQPQQGSRFTVHLPMFETESPILQSLAPIIPIVEENEEPDVDVTEFDAGSSKPVVLIVEDNAEMRAYLHDVLRTDYRCATAKDGKHALEVARAIVPNLIVTDFMMPKMDGLELAKAVREHDVISHIPIVLLTARGDSKTLTESLVADVDCYLTKPVEKRELKLRVQNLLSLRNTITKSLCEQIGNSATDCEENEKLPDFANEKDQSFYVKLSGLLEAHYMEEGFNRTKASELMAMSGRQLHRKMDAMFDLTFVDYLKQYRLKKAKAMLLNGTQITQVAYDVGFSSPSYFSSCFKEAYGATPTQFLESGEKGSVKIGEPVTDSV</sequence>
<dbReference type="InterPro" id="IPR013783">
    <property type="entry name" value="Ig-like_fold"/>
</dbReference>
<dbReference type="InterPro" id="IPR011006">
    <property type="entry name" value="CheY-like_superfamily"/>
</dbReference>
<dbReference type="SMART" id="SM00388">
    <property type="entry name" value="HisKA"/>
    <property type="match status" value="1"/>
</dbReference>
<dbReference type="PANTHER" id="PTHR43547:SF2">
    <property type="entry name" value="HYBRID SIGNAL TRANSDUCTION HISTIDINE KINASE C"/>
    <property type="match status" value="1"/>
</dbReference>
<keyword evidence="8" id="KW-0812">Transmembrane</keyword>
<dbReference type="InterPro" id="IPR018062">
    <property type="entry name" value="HTH_AraC-typ_CS"/>
</dbReference>
<dbReference type="KEGG" id="apel:CA267_007545"/>
<feature type="domain" description="HTH araC/xylS-type" evidence="10">
    <location>
        <begin position="1233"/>
        <end position="1331"/>
    </location>
</feature>
<name>A0A6M4MBX4_9ALTE</name>
<dbReference type="SMART" id="SM00448">
    <property type="entry name" value="REC"/>
    <property type="match status" value="1"/>
</dbReference>
<dbReference type="InterPro" id="IPR018060">
    <property type="entry name" value="HTH_AraC"/>
</dbReference>
<dbReference type="Pfam" id="PF12833">
    <property type="entry name" value="HTH_18"/>
    <property type="match status" value="1"/>
</dbReference>
<evidence type="ECO:0000259" key="12">
    <source>
        <dbReference type="PROSITE" id="PS50110"/>
    </source>
</evidence>
<dbReference type="GO" id="GO:0043565">
    <property type="term" value="F:sequence-specific DNA binding"/>
    <property type="evidence" value="ECO:0007669"/>
    <property type="project" value="InterPro"/>
</dbReference>
<dbReference type="Gene3D" id="1.10.10.60">
    <property type="entry name" value="Homeodomain-like"/>
    <property type="match status" value="1"/>
</dbReference>
<keyword evidence="3 7" id="KW-0597">Phosphoprotein</keyword>
<dbReference type="PROSITE" id="PS00041">
    <property type="entry name" value="HTH_ARAC_FAMILY_1"/>
    <property type="match status" value="1"/>
</dbReference>
<reference evidence="14" key="1">
    <citation type="submission" date="2014-12" db="EMBL/GenBank/DDBJ databases">
        <title>Complete genome sequence of a multi-drug resistant Klebsiella pneumoniae.</title>
        <authorList>
            <person name="Hua X."/>
            <person name="Chen Q."/>
            <person name="Li X."/>
            <person name="Feng Y."/>
            <person name="Ruan Z."/>
            <person name="Yu Y."/>
        </authorList>
    </citation>
    <scope>NUCLEOTIDE SEQUENCE [LARGE SCALE GENOMIC DNA]</scope>
    <source>
        <strain evidence="14">5.12</strain>
    </source>
</reference>
<proteinExistence type="predicted"/>
<dbReference type="CDD" id="cd00156">
    <property type="entry name" value="REC"/>
    <property type="match status" value="1"/>
</dbReference>
<dbReference type="SUPFAM" id="SSF82171">
    <property type="entry name" value="DPP6 N-terminal domain-like"/>
    <property type="match status" value="1"/>
</dbReference>
<dbReference type="InterPro" id="IPR009057">
    <property type="entry name" value="Homeodomain-like_sf"/>
</dbReference>
<keyword evidence="14" id="KW-1185">Reference proteome</keyword>
<dbReference type="InterPro" id="IPR001789">
    <property type="entry name" value="Sig_transdc_resp-reg_receiver"/>
</dbReference>
<evidence type="ECO:0000259" key="10">
    <source>
        <dbReference type="PROSITE" id="PS01124"/>
    </source>
</evidence>
<dbReference type="SUPFAM" id="SSF47384">
    <property type="entry name" value="Homodimeric domain of signal transducing histidine kinase"/>
    <property type="match status" value="1"/>
</dbReference>
<evidence type="ECO:0000256" key="2">
    <source>
        <dbReference type="ARBA" id="ARBA00012438"/>
    </source>
</evidence>
<dbReference type="InterPro" id="IPR036097">
    <property type="entry name" value="HisK_dim/P_sf"/>
</dbReference>
<dbReference type="Gene3D" id="1.10.287.130">
    <property type="match status" value="1"/>
</dbReference>
<dbReference type="InterPro" id="IPR004358">
    <property type="entry name" value="Sig_transdc_His_kin-like_C"/>
</dbReference>
<keyword evidence="8" id="KW-0472">Membrane</keyword>
<dbReference type="PROSITE" id="PS50109">
    <property type="entry name" value="HIS_KIN"/>
    <property type="match status" value="1"/>
</dbReference>
<evidence type="ECO:0000256" key="1">
    <source>
        <dbReference type="ARBA" id="ARBA00000085"/>
    </source>
</evidence>
<feature type="signal peptide" evidence="9">
    <location>
        <begin position="1"/>
        <end position="22"/>
    </location>
</feature>